<evidence type="ECO:0000313" key="2">
    <source>
        <dbReference type="Proteomes" id="UP000815846"/>
    </source>
</evidence>
<dbReference type="Proteomes" id="UP000815846">
    <property type="component" value="Unassembled WGS sequence"/>
</dbReference>
<protein>
    <recommendedName>
        <fullName evidence="3">RiboL-PSP-HEPN domain-containing protein</fullName>
    </recommendedName>
</protein>
<comment type="caution">
    <text evidence="1">The sequence shown here is derived from an EMBL/GenBank/DDBJ whole genome shotgun (WGS) entry which is preliminary data.</text>
</comment>
<dbReference type="EMBL" id="PJAI02000030">
    <property type="protein sequence ID" value="TYK64322.1"/>
    <property type="molecule type" value="Genomic_DNA"/>
</dbReference>
<evidence type="ECO:0008006" key="3">
    <source>
        <dbReference type="Google" id="ProtNLM"/>
    </source>
</evidence>
<accession>A0ABY3MSZ6</accession>
<evidence type="ECO:0000313" key="1">
    <source>
        <dbReference type="EMBL" id="TYK64322.1"/>
    </source>
</evidence>
<reference evidence="1 2" key="1">
    <citation type="submission" date="2019-08" db="EMBL/GenBank/DDBJ databases">
        <title>Microbe sample from Colwellia echini.</title>
        <authorList>
            <person name="Christiansen L."/>
            <person name="Pathiraja D."/>
            <person name="Schultz-Johansen M."/>
            <person name="Choi I.-G."/>
            <person name="Stougaard P."/>
        </authorList>
    </citation>
    <scope>NUCLEOTIDE SEQUENCE [LARGE SCALE GENOMIC DNA]</scope>
    <source>
        <strain evidence="1 2">A3</strain>
    </source>
</reference>
<dbReference type="RefSeq" id="WP_148747781.1">
    <property type="nucleotide sequence ID" value="NZ_PJAI02000030.1"/>
</dbReference>
<organism evidence="1 2">
    <name type="scientific">Colwellia echini</name>
    <dbReference type="NCBI Taxonomy" id="1982103"/>
    <lineage>
        <taxon>Bacteria</taxon>
        <taxon>Pseudomonadati</taxon>
        <taxon>Pseudomonadota</taxon>
        <taxon>Gammaproteobacteria</taxon>
        <taxon>Alteromonadales</taxon>
        <taxon>Colwelliaceae</taxon>
        <taxon>Colwellia</taxon>
    </lineage>
</organism>
<name>A0ABY3MSZ6_9GAMM</name>
<keyword evidence="2" id="KW-1185">Reference proteome</keyword>
<proteinExistence type="predicted"/>
<sequence>MEEVDCFIKLVCGSEFNDENEIDKILKHLSVSLKKVVLELVALQSLSDDKIGLYGPYLGRSMLELSVTALVGRLDPFKTLLMKKKQEQSDYDLGKPHSSSIRWQGDIVDKAVSNLWEDKSLKDPTRAILGAYQIELVLKDSAQKVIDEGSEDTMGLWFTQISNTDPKGVVESIKSKINTAYSSLSKGVHHELLVPQESILDRDTVLNILNDTLYIISSLSLLISQVPYAYKNELLEQCFSDYKKSQELELT</sequence>
<gene>
    <name evidence="1" type="ORF">CWS31_016260</name>
</gene>